<evidence type="ECO:0000256" key="3">
    <source>
        <dbReference type="ARBA" id="ARBA00022824"/>
    </source>
</evidence>
<dbReference type="AlphaFoldDB" id="A0AAN6PND0"/>
<gene>
    <name evidence="9" type="ORF">C8A01DRAFT_12361</name>
</gene>
<evidence type="ECO:0000256" key="4">
    <source>
        <dbReference type="ARBA" id="ARBA00022989"/>
    </source>
</evidence>
<keyword evidence="2 8" id="KW-0812">Transmembrane</keyword>
<dbReference type="GO" id="GO:0006629">
    <property type="term" value="P:lipid metabolic process"/>
    <property type="evidence" value="ECO:0007669"/>
    <property type="project" value="UniProtKB-KW"/>
</dbReference>
<feature type="compositionally biased region" description="Basic and acidic residues" evidence="7">
    <location>
        <begin position="284"/>
        <end position="306"/>
    </location>
</feature>
<dbReference type="GO" id="GO:0005789">
    <property type="term" value="C:endoplasmic reticulum membrane"/>
    <property type="evidence" value="ECO:0007669"/>
    <property type="project" value="UniProtKB-SubCell"/>
</dbReference>
<dbReference type="Proteomes" id="UP001303115">
    <property type="component" value="Unassembled WGS sequence"/>
</dbReference>
<keyword evidence="3" id="KW-0256">Endoplasmic reticulum</keyword>
<feature type="region of interest" description="Disordered" evidence="7">
    <location>
        <begin position="247"/>
        <end position="411"/>
    </location>
</feature>
<evidence type="ECO:0000313" key="9">
    <source>
        <dbReference type="EMBL" id="KAK4044238.1"/>
    </source>
</evidence>
<feature type="compositionally biased region" description="Basic and acidic residues" evidence="7">
    <location>
        <begin position="321"/>
        <end position="330"/>
    </location>
</feature>
<feature type="transmembrane region" description="Helical" evidence="8">
    <location>
        <begin position="214"/>
        <end position="239"/>
    </location>
</feature>
<name>A0AAN6PND0_9PEZI</name>
<reference evidence="10" key="1">
    <citation type="journal article" date="2023" name="Mol. Phylogenet. Evol.">
        <title>Genome-scale phylogeny and comparative genomics of the fungal order Sordariales.</title>
        <authorList>
            <person name="Hensen N."/>
            <person name="Bonometti L."/>
            <person name="Westerberg I."/>
            <person name="Brannstrom I.O."/>
            <person name="Guillou S."/>
            <person name="Cros-Aarteil S."/>
            <person name="Calhoun S."/>
            <person name="Haridas S."/>
            <person name="Kuo A."/>
            <person name="Mondo S."/>
            <person name="Pangilinan J."/>
            <person name="Riley R."/>
            <person name="LaButti K."/>
            <person name="Andreopoulos B."/>
            <person name="Lipzen A."/>
            <person name="Chen C."/>
            <person name="Yan M."/>
            <person name="Daum C."/>
            <person name="Ng V."/>
            <person name="Clum A."/>
            <person name="Steindorff A."/>
            <person name="Ohm R.A."/>
            <person name="Martin F."/>
            <person name="Silar P."/>
            <person name="Natvig D.O."/>
            <person name="Lalanne C."/>
            <person name="Gautier V."/>
            <person name="Ament-Velasquez S.L."/>
            <person name="Kruys A."/>
            <person name="Hutchinson M.I."/>
            <person name="Powell A.J."/>
            <person name="Barry K."/>
            <person name="Miller A.N."/>
            <person name="Grigoriev I.V."/>
            <person name="Debuchy R."/>
            <person name="Gladieux P."/>
            <person name="Hiltunen Thoren M."/>
            <person name="Johannesson H."/>
        </authorList>
    </citation>
    <scope>NUCLEOTIDE SEQUENCE [LARGE SCALE GENOMIC DNA]</scope>
    <source>
        <strain evidence="10">CBS 284.82</strain>
    </source>
</reference>
<dbReference type="Pfam" id="PF06775">
    <property type="entry name" value="Seipin"/>
    <property type="match status" value="1"/>
</dbReference>
<dbReference type="InterPro" id="IPR009617">
    <property type="entry name" value="Seipin"/>
</dbReference>
<proteinExistence type="predicted"/>
<keyword evidence="10" id="KW-1185">Reference proteome</keyword>
<comment type="subcellular location">
    <subcellularLocation>
        <location evidence="1">Endoplasmic reticulum membrane</location>
        <topology evidence="1">Multi-pass membrane protein</topology>
    </subcellularLocation>
</comment>
<evidence type="ECO:0000256" key="6">
    <source>
        <dbReference type="ARBA" id="ARBA00023136"/>
    </source>
</evidence>
<feature type="compositionally biased region" description="Basic and acidic residues" evidence="7">
    <location>
        <begin position="362"/>
        <end position="383"/>
    </location>
</feature>
<protein>
    <submittedName>
        <fullName evidence="9">Adipose-regulatory protein-domain-containing protein</fullName>
    </submittedName>
</protein>
<feature type="non-terminal residue" evidence="9">
    <location>
        <position position="1"/>
    </location>
</feature>
<evidence type="ECO:0000256" key="5">
    <source>
        <dbReference type="ARBA" id="ARBA00023098"/>
    </source>
</evidence>
<dbReference type="EMBL" id="MU854320">
    <property type="protein sequence ID" value="KAK4044238.1"/>
    <property type="molecule type" value="Genomic_DNA"/>
</dbReference>
<evidence type="ECO:0000256" key="7">
    <source>
        <dbReference type="SAM" id="MobiDB-lite"/>
    </source>
</evidence>
<accession>A0AAN6PND0</accession>
<feature type="compositionally biased region" description="Gly residues" evidence="7">
    <location>
        <begin position="247"/>
        <end position="267"/>
    </location>
</feature>
<comment type="caution">
    <text evidence="9">The sequence shown here is derived from an EMBL/GenBank/DDBJ whole genome shotgun (WGS) entry which is preliminary data.</text>
</comment>
<evidence type="ECO:0000256" key="1">
    <source>
        <dbReference type="ARBA" id="ARBA00004477"/>
    </source>
</evidence>
<evidence type="ECO:0000256" key="8">
    <source>
        <dbReference type="SAM" id="Phobius"/>
    </source>
</evidence>
<keyword evidence="4 8" id="KW-1133">Transmembrane helix</keyword>
<feature type="region of interest" description="Disordered" evidence="7">
    <location>
        <begin position="52"/>
        <end position="83"/>
    </location>
</feature>
<dbReference type="GO" id="GO:0140042">
    <property type="term" value="P:lipid droplet formation"/>
    <property type="evidence" value="ECO:0007669"/>
    <property type="project" value="UniProtKB-ARBA"/>
</dbReference>
<feature type="compositionally biased region" description="Pro residues" evidence="7">
    <location>
        <begin position="61"/>
        <end position="70"/>
    </location>
</feature>
<dbReference type="PANTHER" id="PTHR21212">
    <property type="entry name" value="BERNARDINELLI-SEIP CONGENITAL LIPODYSTROPHY 2 HOMOLOG BSCL2 PROTEIN"/>
    <property type="match status" value="1"/>
</dbReference>
<dbReference type="CDD" id="cd23995">
    <property type="entry name" value="Seipin_BSCL2_like"/>
    <property type="match status" value="1"/>
</dbReference>
<keyword evidence="6 8" id="KW-0472">Membrane</keyword>
<sequence length="411" mass="43892">SVGPNPFGIASLEGIANRQPYDITVSLTLPRSPTNLDRGNFMIALHLLSPGRTTSGSSPQKPLPYLPPAKPAASDGTTPPSSWHALDTLLQPTRLDLPSFLASHTIVHTTTRPALIPYVDPLAALTTRVLLLVYHVLAPRAAATVHLTVPMAEDLAFVTQKQQQQRRRESLLPLLPESLLLEVQAGQGIQVYEARVTLVARLGGLRGFMYRWRVTAFVVFTVGFWVGEVGMLAAAVLVVGVSFGGGSERGGGGGGGGGGRRGVGGKGWDYDFEEEGSSSSEDGGEGRGRGKRGPRDVKDGERRVAIKAEASPSSASEGEEAERRAVKKEEVPEEEEEEDLAKVPPFETGQSTEADDEAETEGVERRKGKGKEVKREGGVESKDLGIGTSYSGQGSKEGARRRKVSFSRETS</sequence>
<dbReference type="PANTHER" id="PTHR21212:SF0">
    <property type="entry name" value="SEIPIN"/>
    <property type="match status" value="1"/>
</dbReference>
<evidence type="ECO:0000313" key="10">
    <source>
        <dbReference type="Proteomes" id="UP001303115"/>
    </source>
</evidence>
<organism evidence="9 10">
    <name type="scientific">Parachaetomium inaequale</name>
    <dbReference type="NCBI Taxonomy" id="2588326"/>
    <lineage>
        <taxon>Eukaryota</taxon>
        <taxon>Fungi</taxon>
        <taxon>Dikarya</taxon>
        <taxon>Ascomycota</taxon>
        <taxon>Pezizomycotina</taxon>
        <taxon>Sordariomycetes</taxon>
        <taxon>Sordariomycetidae</taxon>
        <taxon>Sordariales</taxon>
        <taxon>Chaetomiaceae</taxon>
        <taxon>Parachaetomium</taxon>
    </lineage>
</organism>
<keyword evidence="5" id="KW-0443">Lipid metabolism</keyword>
<evidence type="ECO:0000256" key="2">
    <source>
        <dbReference type="ARBA" id="ARBA00022692"/>
    </source>
</evidence>